<evidence type="ECO:0000256" key="3">
    <source>
        <dbReference type="ARBA" id="ARBA00022729"/>
    </source>
</evidence>
<dbReference type="Gene3D" id="3.40.720.10">
    <property type="entry name" value="Alkaline Phosphatase, subunit A"/>
    <property type="match status" value="1"/>
</dbReference>
<dbReference type="GO" id="GO:0008449">
    <property type="term" value="F:N-acetylglucosamine-6-sulfatase activity"/>
    <property type="evidence" value="ECO:0007669"/>
    <property type="project" value="TreeGrafter"/>
</dbReference>
<dbReference type="EMBL" id="JABSTR010000011">
    <property type="protein sequence ID" value="KAH9382490.1"/>
    <property type="molecule type" value="Genomic_DNA"/>
</dbReference>
<evidence type="ECO:0000256" key="5">
    <source>
        <dbReference type="ARBA" id="ARBA00023180"/>
    </source>
</evidence>
<evidence type="ECO:0000256" key="4">
    <source>
        <dbReference type="ARBA" id="ARBA00022801"/>
    </source>
</evidence>
<comment type="caution">
    <text evidence="7">The sequence shown here is derived from an EMBL/GenBank/DDBJ whole genome shotgun (WGS) entry which is preliminary data.</text>
</comment>
<dbReference type="Proteomes" id="UP000821853">
    <property type="component" value="Chromosome 9"/>
</dbReference>
<dbReference type="AlphaFoldDB" id="A0A9J6H3X4"/>
<organism evidence="7 8">
    <name type="scientific">Haemaphysalis longicornis</name>
    <name type="common">Bush tick</name>
    <dbReference type="NCBI Taxonomy" id="44386"/>
    <lineage>
        <taxon>Eukaryota</taxon>
        <taxon>Metazoa</taxon>
        <taxon>Ecdysozoa</taxon>
        <taxon>Arthropoda</taxon>
        <taxon>Chelicerata</taxon>
        <taxon>Arachnida</taxon>
        <taxon>Acari</taxon>
        <taxon>Parasitiformes</taxon>
        <taxon>Ixodida</taxon>
        <taxon>Ixodoidea</taxon>
        <taxon>Ixodidae</taxon>
        <taxon>Haemaphysalinae</taxon>
        <taxon>Haemaphysalis</taxon>
    </lineage>
</organism>
<dbReference type="SUPFAM" id="SSF53649">
    <property type="entry name" value="Alkaline phosphatase-like"/>
    <property type="match status" value="1"/>
</dbReference>
<accession>A0A9J6H3X4</accession>
<feature type="domain" description="Sulfatase N-terminal" evidence="6">
    <location>
        <begin position="3"/>
        <end position="119"/>
    </location>
</feature>
<evidence type="ECO:0000313" key="8">
    <source>
        <dbReference type="Proteomes" id="UP000821853"/>
    </source>
</evidence>
<evidence type="ECO:0000259" key="6">
    <source>
        <dbReference type="Pfam" id="PF00884"/>
    </source>
</evidence>
<dbReference type="InterPro" id="IPR000917">
    <property type="entry name" value="Sulfatase_N"/>
</dbReference>
<sequence>MSQYVTTPLCCPSRSSILTGRYAHNAHVANNSLAGNCSSLMWQRGPEREAFVVALQAAGYETFYAGKYLNKYGYKRAGGVEHVPVGWDHWAGLVGNSVYYNYTLSVNGVAEKHGDDPNKDYLTDVMVRSHLLILARGFSTVAMEQFLLSSQLFVILEQLGRILPIQRQQDRSPVLIFKPFSCYLEERGVCLHEWPPNGADVNPPLGSHEILLCSFLLHHGDHR</sequence>
<dbReference type="InterPro" id="IPR024607">
    <property type="entry name" value="Sulfatase_CS"/>
</dbReference>
<keyword evidence="3" id="KW-0732">Signal</keyword>
<name>A0A9J6H3X4_HAELO</name>
<protein>
    <recommendedName>
        <fullName evidence="6">Sulfatase N-terminal domain-containing protein</fullName>
    </recommendedName>
</protein>
<keyword evidence="5" id="KW-0325">Glycoprotein</keyword>
<dbReference type="GO" id="GO:0005539">
    <property type="term" value="F:glycosaminoglycan binding"/>
    <property type="evidence" value="ECO:0007669"/>
    <property type="project" value="TreeGrafter"/>
</dbReference>
<reference evidence="7 8" key="1">
    <citation type="journal article" date="2020" name="Cell">
        <title>Large-Scale Comparative Analyses of Tick Genomes Elucidate Their Genetic Diversity and Vector Capacities.</title>
        <authorList>
            <consortium name="Tick Genome and Microbiome Consortium (TIGMIC)"/>
            <person name="Jia N."/>
            <person name="Wang J."/>
            <person name="Shi W."/>
            <person name="Du L."/>
            <person name="Sun Y."/>
            <person name="Zhan W."/>
            <person name="Jiang J.F."/>
            <person name="Wang Q."/>
            <person name="Zhang B."/>
            <person name="Ji P."/>
            <person name="Bell-Sakyi L."/>
            <person name="Cui X.M."/>
            <person name="Yuan T.T."/>
            <person name="Jiang B.G."/>
            <person name="Yang W.F."/>
            <person name="Lam T.T."/>
            <person name="Chang Q.C."/>
            <person name="Ding S.J."/>
            <person name="Wang X.J."/>
            <person name="Zhu J.G."/>
            <person name="Ruan X.D."/>
            <person name="Zhao L."/>
            <person name="Wei J.T."/>
            <person name="Ye R.Z."/>
            <person name="Que T.C."/>
            <person name="Du C.H."/>
            <person name="Zhou Y.H."/>
            <person name="Cheng J.X."/>
            <person name="Dai P.F."/>
            <person name="Guo W.B."/>
            <person name="Han X.H."/>
            <person name="Huang E.J."/>
            <person name="Li L.F."/>
            <person name="Wei W."/>
            <person name="Gao Y.C."/>
            <person name="Liu J.Z."/>
            <person name="Shao H.Z."/>
            <person name="Wang X."/>
            <person name="Wang C.C."/>
            <person name="Yang T.C."/>
            <person name="Huo Q.B."/>
            <person name="Li W."/>
            <person name="Chen H.Y."/>
            <person name="Chen S.E."/>
            <person name="Zhou L.G."/>
            <person name="Ni X.B."/>
            <person name="Tian J.H."/>
            <person name="Sheng Y."/>
            <person name="Liu T."/>
            <person name="Pan Y.S."/>
            <person name="Xia L.Y."/>
            <person name="Li J."/>
            <person name="Zhao F."/>
            <person name="Cao W.C."/>
        </authorList>
    </citation>
    <scope>NUCLEOTIDE SEQUENCE [LARGE SCALE GENOMIC DNA]</scope>
    <source>
        <strain evidence="7">HaeL-2018</strain>
    </source>
</reference>
<dbReference type="InterPro" id="IPR017850">
    <property type="entry name" value="Alkaline_phosphatase_core_sf"/>
</dbReference>
<evidence type="ECO:0000313" key="7">
    <source>
        <dbReference type="EMBL" id="KAH9382490.1"/>
    </source>
</evidence>
<evidence type="ECO:0000256" key="2">
    <source>
        <dbReference type="ARBA" id="ARBA00008779"/>
    </source>
</evidence>
<dbReference type="Pfam" id="PF00884">
    <property type="entry name" value="Sulfatase"/>
    <property type="match status" value="1"/>
</dbReference>
<dbReference type="OrthoDB" id="96314at2759"/>
<comment type="similarity">
    <text evidence="2">Belongs to the sulfatase family.</text>
</comment>
<dbReference type="VEuPathDB" id="VectorBase:HLOH_044219"/>
<dbReference type="PANTHER" id="PTHR43108">
    <property type="entry name" value="N-ACETYLGLUCOSAMINE-6-SULFATASE FAMILY MEMBER"/>
    <property type="match status" value="1"/>
</dbReference>
<keyword evidence="8" id="KW-1185">Reference proteome</keyword>
<gene>
    <name evidence="7" type="ORF">HPB48_010924</name>
</gene>
<comment type="cofactor">
    <cofactor evidence="1">
        <name>Ca(2+)</name>
        <dbReference type="ChEBI" id="CHEBI:29108"/>
    </cofactor>
</comment>
<keyword evidence="4" id="KW-0378">Hydrolase</keyword>
<dbReference type="PANTHER" id="PTHR43108:SF8">
    <property type="entry name" value="SD21168P"/>
    <property type="match status" value="1"/>
</dbReference>
<evidence type="ECO:0000256" key="1">
    <source>
        <dbReference type="ARBA" id="ARBA00001913"/>
    </source>
</evidence>
<proteinExistence type="inferred from homology"/>
<dbReference type="PROSITE" id="PS00523">
    <property type="entry name" value="SULFATASE_1"/>
    <property type="match status" value="1"/>
</dbReference>